<feature type="transmembrane region" description="Helical" evidence="6">
    <location>
        <begin position="311"/>
        <end position="332"/>
    </location>
</feature>
<evidence type="ECO:0000256" key="4">
    <source>
        <dbReference type="ARBA" id="ARBA00022989"/>
    </source>
</evidence>
<accession>A0ABD5P4H2</accession>
<feature type="transmembrane region" description="Helical" evidence="6">
    <location>
        <begin position="221"/>
        <end position="240"/>
    </location>
</feature>
<feature type="domain" description="Major facilitator superfamily (MFS) profile" evidence="7">
    <location>
        <begin position="7"/>
        <end position="400"/>
    </location>
</feature>
<dbReference type="InterPro" id="IPR020846">
    <property type="entry name" value="MFS_dom"/>
</dbReference>
<evidence type="ECO:0000256" key="6">
    <source>
        <dbReference type="SAM" id="Phobius"/>
    </source>
</evidence>
<keyword evidence="5 6" id="KW-0472">Membrane</keyword>
<evidence type="ECO:0000256" key="5">
    <source>
        <dbReference type="ARBA" id="ARBA00023136"/>
    </source>
</evidence>
<organism evidence="8 9">
    <name type="scientific">Natribaculum luteum</name>
    <dbReference type="NCBI Taxonomy" id="1586232"/>
    <lineage>
        <taxon>Archaea</taxon>
        <taxon>Methanobacteriati</taxon>
        <taxon>Methanobacteriota</taxon>
        <taxon>Stenosarchaea group</taxon>
        <taxon>Halobacteria</taxon>
        <taxon>Halobacteriales</taxon>
        <taxon>Natrialbaceae</taxon>
        <taxon>Natribaculum</taxon>
    </lineage>
</organism>
<comment type="caution">
    <text evidence="8">The sequence shown here is derived from an EMBL/GenBank/DDBJ whole genome shotgun (WGS) entry which is preliminary data.</text>
</comment>
<dbReference type="PANTHER" id="PTHR43124">
    <property type="entry name" value="PURINE EFFLUX PUMP PBUE"/>
    <property type="match status" value="1"/>
</dbReference>
<feature type="transmembrane region" description="Helical" evidence="6">
    <location>
        <begin position="284"/>
        <end position="305"/>
    </location>
</feature>
<dbReference type="PROSITE" id="PS50850">
    <property type="entry name" value="MFS"/>
    <property type="match status" value="1"/>
</dbReference>
<feature type="transmembrane region" description="Helical" evidence="6">
    <location>
        <begin position="160"/>
        <end position="182"/>
    </location>
</feature>
<keyword evidence="3 6" id="KW-0812">Transmembrane</keyword>
<dbReference type="Gene3D" id="1.20.1250.20">
    <property type="entry name" value="MFS general substrate transporter like domains"/>
    <property type="match status" value="2"/>
</dbReference>
<keyword evidence="2" id="KW-1003">Cell membrane</keyword>
<sequence length="410" mass="42425">MHARTRALVVTSVALFLSILVWFNYSAVLPLIVDEWGLTGTRAGIIFGVFQAGYLLAILPAGWLSDRYSPRWVISVGAAGTGLFSLGFALFATGFLSGTAFRFLSGLFIAGVYVPGMRFVSDWYPADVRGRAMGIYVGTFSLSSGLSFVAATVVADAIDWRTAVAATSVGALAVPPLMLGLAEDRSGRSARSIGGFDRSLLSNRAYLASVSIYSWHNWELFGVRNWLLAFLLATPAFAAVDSAGAFGVGAATLAGVLVGAVTAMSGVGNLAGGELSDRIGRSRTIGLGLGGSAVCSALLGVLGWLPLPALVALLLVYGTLLSVDSAPTSTLVTEVVDDSQVGTALSIQSFVGFSTTVVSPVVFGLALDVGGYALAWPTLAAGALAGLASVAVLERTLSRQRPSRTDPISR</sequence>
<feature type="transmembrane region" description="Helical" evidence="6">
    <location>
        <begin position="133"/>
        <end position="154"/>
    </location>
</feature>
<evidence type="ECO:0000256" key="1">
    <source>
        <dbReference type="ARBA" id="ARBA00004651"/>
    </source>
</evidence>
<dbReference type="GO" id="GO:0005886">
    <property type="term" value="C:plasma membrane"/>
    <property type="evidence" value="ECO:0007669"/>
    <property type="project" value="UniProtKB-SubCell"/>
</dbReference>
<reference evidence="8 9" key="1">
    <citation type="journal article" date="2014" name="Int. J. Syst. Evol. Microbiol.">
        <title>Complete genome sequence of Corynebacterium casei LMG S-19264T (=DSM 44701T), isolated from a smear-ripened cheese.</title>
        <authorList>
            <consortium name="US DOE Joint Genome Institute (JGI-PGF)"/>
            <person name="Walter F."/>
            <person name="Albersmeier A."/>
            <person name="Kalinowski J."/>
            <person name="Ruckert C."/>
        </authorList>
    </citation>
    <scope>NUCLEOTIDE SEQUENCE [LARGE SCALE GENOMIC DNA]</scope>
    <source>
        <strain evidence="8 9">IBRC-M 10912</strain>
    </source>
</reference>
<dbReference type="SUPFAM" id="SSF103473">
    <property type="entry name" value="MFS general substrate transporter"/>
    <property type="match status" value="1"/>
</dbReference>
<evidence type="ECO:0000313" key="9">
    <source>
        <dbReference type="Proteomes" id="UP001595821"/>
    </source>
</evidence>
<feature type="transmembrane region" description="Helical" evidence="6">
    <location>
        <begin position="101"/>
        <end position="121"/>
    </location>
</feature>
<protein>
    <submittedName>
        <fullName evidence="8">MFS transporter</fullName>
    </submittedName>
</protein>
<dbReference type="EMBL" id="JBHSDJ010000131">
    <property type="protein sequence ID" value="MFC4249244.1"/>
    <property type="molecule type" value="Genomic_DNA"/>
</dbReference>
<dbReference type="Proteomes" id="UP001595821">
    <property type="component" value="Unassembled WGS sequence"/>
</dbReference>
<dbReference type="InterPro" id="IPR036259">
    <property type="entry name" value="MFS_trans_sf"/>
</dbReference>
<dbReference type="RefSeq" id="WP_246972560.1">
    <property type="nucleotide sequence ID" value="NZ_CP095397.1"/>
</dbReference>
<evidence type="ECO:0000259" key="7">
    <source>
        <dbReference type="PROSITE" id="PS50850"/>
    </source>
</evidence>
<feature type="transmembrane region" description="Helical" evidence="6">
    <location>
        <begin position="7"/>
        <end position="25"/>
    </location>
</feature>
<feature type="transmembrane region" description="Helical" evidence="6">
    <location>
        <begin position="373"/>
        <end position="393"/>
    </location>
</feature>
<dbReference type="PANTHER" id="PTHR43124:SF3">
    <property type="entry name" value="CHLORAMPHENICOL EFFLUX PUMP RV0191"/>
    <property type="match status" value="1"/>
</dbReference>
<gene>
    <name evidence="8" type="ORF">ACFOZ7_20320</name>
</gene>
<dbReference type="AlphaFoldDB" id="A0ABD5P4H2"/>
<evidence type="ECO:0000256" key="3">
    <source>
        <dbReference type="ARBA" id="ARBA00022692"/>
    </source>
</evidence>
<keyword evidence="4 6" id="KW-1133">Transmembrane helix</keyword>
<feature type="transmembrane region" description="Helical" evidence="6">
    <location>
        <begin position="246"/>
        <end position="272"/>
    </location>
</feature>
<name>A0ABD5P4H2_9EURY</name>
<dbReference type="InterPro" id="IPR050189">
    <property type="entry name" value="MFS_Efflux_Transporters"/>
</dbReference>
<evidence type="ECO:0000313" key="8">
    <source>
        <dbReference type="EMBL" id="MFC4249244.1"/>
    </source>
</evidence>
<proteinExistence type="predicted"/>
<feature type="transmembrane region" description="Helical" evidence="6">
    <location>
        <begin position="344"/>
        <end position="367"/>
    </location>
</feature>
<dbReference type="GeneID" id="71853072"/>
<feature type="transmembrane region" description="Helical" evidence="6">
    <location>
        <begin position="72"/>
        <end position="95"/>
    </location>
</feature>
<dbReference type="Pfam" id="PF07690">
    <property type="entry name" value="MFS_1"/>
    <property type="match status" value="2"/>
</dbReference>
<feature type="transmembrane region" description="Helical" evidence="6">
    <location>
        <begin position="45"/>
        <end position="65"/>
    </location>
</feature>
<evidence type="ECO:0000256" key="2">
    <source>
        <dbReference type="ARBA" id="ARBA00022475"/>
    </source>
</evidence>
<dbReference type="InterPro" id="IPR011701">
    <property type="entry name" value="MFS"/>
</dbReference>
<comment type="subcellular location">
    <subcellularLocation>
        <location evidence="1">Cell membrane</location>
        <topology evidence="1">Multi-pass membrane protein</topology>
    </subcellularLocation>
</comment>